<evidence type="ECO:0000256" key="4">
    <source>
        <dbReference type="ARBA" id="ARBA00023136"/>
    </source>
</evidence>
<evidence type="ECO:0000259" key="6">
    <source>
        <dbReference type="Pfam" id="PF06271"/>
    </source>
</evidence>
<feature type="transmembrane region" description="Helical" evidence="5">
    <location>
        <begin position="112"/>
        <end position="136"/>
    </location>
</feature>
<evidence type="ECO:0000256" key="3">
    <source>
        <dbReference type="ARBA" id="ARBA00022989"/>
    </source>
</evidence>
<evidence type="ECO:0000313" key="7">
    <source>
        <dbReference type="EMBL" id="QEH61339.1"/>
    </source>
</evidence>
<dbReference type="Pfam" id="PF06271">
    <property type="entry name" value="RDD"/>
    <property type="match status" value="1"/>
</dbReference>
<evidence type="ECO:0000256" key="5">
    <source>
        <dbReference type="SAM" id="Phobius"/>
    </source>
</evidence>
<feature type="domain" description="RDD" evidence="6">
    <location>
        <begin position="24"/>
        <end position="134"/>
    </location>
</feature>
<dbReference type="EMBL" id="CP043026">
    <property type="protein sequence ID" value="QEH61339.1"/>
    <property type="molecule type" value="Genomic_DNA"/>
</dbReference>
<protein>
    <recommendedName>
        <fullName evidence="6">RDD domain-containing protein</fullName>
    </recommendedName>
</protein>
<proteinExistence type="predicted"/>
<accession>A0A5B9Y3T5</accession>
<evidence type="ECO:0000256" key="2">
    <source>
        <dbReference type="ARBA" id="ARBA00022692"/>
    </source>
</evidence>
<sequence>MSKLNTQENFDNISNSLQEWNKPHLGRVFFARLFDTILASIPMIILIALYRASNWQSALIITSVNLTTLFLCFVLLPYFLKGNTLGKLMLNLRLVKKDDSKVTFWNILAREIYYVFIPVFIQLISQILIIVIFVKLNSDNSDELKGKEPLTLLQNLSYLLYTCWYLYICLTIALQKENQSSIDHKMKLWVRHVVKIDANLVKVKEEKPHVHLKENRPGLIDIEQIDELFEDE</sequence>
<comment type="subcellular location">
    <subcellularLocation>
        <location evidence="1">Membrane</location>
        <topology evidence="1">Multi-pass membrane protein</topology>
    </subcellularLocation>
</comment>
<name>A0A5B9Y3T5_9MOLU</name>
<dbReference type="RefSeq" id="WP_166507733.1">
    <property type="nucleotide sequence ID" value="NZ_CP043026.1"/>
</dbReference>
<dbReference type="AlphaFoldDB" id="A0A5B9Y3T5"/>
<organism evidence="7 8">
    <name type="scientific">Spiroplasma chinense</name>
    <dbReference type="NCBI Taxonomy" id="216932"/>
    <lineage>
        <taxon>Bacteria</taxon>
        <taxon>Bacillati</taxon>
        <taxon>Mycoplasmatota</taxon>
        <taxon>Mollicutes</taxon>
        <taxon>Entomoplasmatales</taxon>
        <taxon>Spiroplasmataceae</taxon>
        <taxon>Spiroplasma</taxon>
    </lineage>
</organism>
<gene>
    <name evidence="7" type="ORF">SCHIN_v1c01410</name>
</gene>
<keyword evidence="2 5" id="KW-0812">Transmembrane</keyword>
<dbReference type="KEGG" id="schi:SCHIN_v1c01410"/>
<feature type="transmembrane region" description="Helical" evidence="5">
    <location>
        <begin position="29"/>
        <end position="52"/>
    </location>
</feature>
<evidence type="ECO:0000256" key="1">
    <source>
        <dbReference type="ARBA" id="ARBA00004141"/>
    </source>
</evidence>
<keyword evidence="4 5" id="KW-0472">Membrane</keyword>
<keyword evidence="3 5" id="KW-1133">Transmembrane helix</keyword>
<keyword evidence="8" id="KW-1185">Reference proteome</keyword>
<feature type="transmembrane region" description="Helical" evidence="5">
    <location>
        <begin position="58"/>
        <end position="80"/>
    </location>
</feature>
<dbReference type="Proteomes" id="UP000323144">
    <property type="component" value="Chromosome"/>
</dbReference>
<feature type="transmembrane region" description="Helical" evidence="5">
    <location>
        <begin position="156"/>
        <end position="174"/>
    </location>
</feature>
<dbReference type="GO" id="GO:0016020">
    <property type="term" value="C:membrane"/>
    <property type="evidence" value="ECO:0007669"/>
    <property type="project" value="UniProtKB-SubCell"/>
</dbReference>
<evidence type="ECO:0000313" key="8">
    <source>
        <dbReference type="Proteomes" id="UP000323144"/>
    </source>
</evidence>
<dbReference type="InterPro" id="IPR010432">
    <property type="entry name" value="RDD"/>
</dbReference>
<reference evidence="7 8" key="1">
    <citation type="submission" date="2019-08" db="EMBL/GenBank/DDBJ databases">
        <title>Complete genome sequence of Spiroplasma chinense CCH (DSM 19755).</title>
        <authorList>
            <person name="Shen H.-Y."/>
            <person name="Lin Y.-C."/>
            <person name="Chou L."/>
            <person name="Kuo C.-H."/>
        </authorList>
    </citation>
    <scope>NUCLEOTIDE SEQUENCE [LARGE SCALE GENOMIC DNA]</scope>
    <source>
        <strain evidence="7 8">CCH</strain>
    </source>
</reference>